<dbReference type="InterPro" id="IPR047650">
    <property type="entry name" value="Transpos_IS110"/>
</dbReference>
<dbReference type="AlphaFoldDB" id="A0A8S0XE65"/>
<comment type="caution">
    <text evidence="4">The sequence shown here is derived from an EMBL/GenBank/DDBJ whole genome shotgun (WGS) entry which is preliminary data.</text>
</comment>
<name>A0A8S0XE65_9GAMM</name>
<keyword evidence="5" id="KW-1185">Reference proteome</keyword>
<organism evidence="4 5">
    <name type="scientific">Candidatus Methylobacter favarea</name>
    <dbReference type="NCBI Taxonomy" id="2707345"/>
    <lineage>
        <taxon>Bacteria</taxon>
        <taxon>Pseudomonadati</taxon>
        <taxon>Pseudomonadota</taxon>
        <taxon>Gammaproteobacteria</taxon>
        <taxon>Methylococcales</taxon>
        <taxon>Methylococcaceae</taxon>
        <taxon>Methylobacter</taxon>
    </lineage>
</organism>
<protein>
    <submittedName>
        <fullName evidence="4">Transposase</fullName>
    </submittedName>
</protein>
<dbReference type="GO" id="GO:0006313">
    <property type="term" value="P:DNA transposition"/>
    <property type="evidence" value="ECO:0007669"/>
    <property type="project" value="InterPro"/>
</dbReference>
<sequence>MFFIGIDVSKAKLDCSLLLDVGSGKRKSKSVANSKSGITDLLAWCAKQFIAPVDLHAIMEGTGAYHEQAAMALFDTHVTVSITNPAQVKQFGRSLGIRTKTDGVDSFILAKYGALICPKPWLPPASEARELHALLTRRDAVSQDLQRERNRLEKTEVTEVSPLISQSILDTIAFMEQQLAKLEENIDQHINNHPNLKEDRDLLTSIPAVGAQVGNQLLSVLHNLSFHSAEQFAAYLGLVPVERQSGSSIKGRPRLSKNGPAHIRAKLYMAAIVATRHNPHLKGLYQRLQARGKSKMSALGAVMRKLAHICFDVLKTRIPYQSDYAVSY</sequence>
<evidence type="ECO:0000313" key="5">
    <source>
        <dbReference type="Proteomes" id="UP000494216"/>
    </source>
</evidence>
<evidence type="ECO:0000259" key="3">
    <source>
        <dbReference type="Pfam" id="PF02371"/>
    </source>
</evidence>
<evidence type="ECO:0000259" key="2">
    <source>
        <dbReference type="Pfam" id="PF01548"/>
    </source>
</evidence>
<keyword evidence="1" id="KW-0175">Coiled coil</keyword>
<gene>
    <name evidence="4" type="ORF">METHB2_1060002</name>
</gene>
<dbReference type="InterPro" id="IPR003346">
    <property type="entry name" value="Transposase_20"/>
</dbReference>
<evidence type="ECO:0000313" key="4">
    <source>
        <dbReference type="EMBL" id="CAA9889482.1"/>
    </source>
</evidence>
<dbReference type="Pfam" id="PF02371">
    <property type="entry name" value="Transposase_20"/>
    <property type="match status" value="1"/>
</dbReference>
<accession>A0A8S0XE65</accession>
<dbReference type="RefSeq" id="WP_174624493.1">
    <property type="nucleotide sequence ID" value="NZ_CADCXN010000009.1"/>
</dbReference>
<dbReference type="EMBL" id="CADCXN010000009">
    <property type="protein sequence ID" value="CAA9889482.1"/>
    <property type="molecule type" value="Genomic_DNA"/>
</dbReference>
<dbReference type="PANTHER" id="PTHR33055">
    <property type="entry name" value="TRANSPOSASE FOR INSERTION SEQUENCE ELEMENT IS1111A"/>
    <property type="match status" value="1"/>
</dbReference>
<feature type="domain" description="Transposase IS110-like N-terminal" evidence="2">
    <location>
        <begin position="4"/>
        <end position="154"/>
    </location>
</feature>
<reference evidence="4 5" key="1">
    <citation type="submission" date="2020-02" db="EMBL/GenBank/DDBJ databases">
        <authorList>
            <person name="Hogendoorn C."/>
        </authorList>
    </citation>
    <scope>NUCLEOTIDE SEQUENCE [LARGE SCALE GENOMIC DNA]</scope>
    <source>
        <strain evidence="4">METHB21</strain>
    </source>
</reference>
<dbReference type="GO" id="GO:0003677">
    <property type="term" value="F:DNA binding"/>
    <property type="evidence" value="ECO:0007669"/>
    <property type="project" value="InterPro"/>
</dbReference>
<dbReference type="Proteomes" id="UP000494216">
    <property type="component" value="Unassembled WGS sequence"/>
</dbReference>
<evidence type="ECO:0000256" key="1">
    <source>
        <dbReference type="SAM" id="Coils"/>
    </source>
</evidence>
<dbReference type="GO" id="GO:0004803">
    <property type="term" value="F:transposase activity"/>
    <property type="evidence" value="ECO:0007669"/>
    <property type="project" value="InterPro"/>
</dbReference>
<feature type="domain" description="Transposase IS116/IS110/IS902 C-terminal" evidence="3">
    <location>
        <begin position="201"/>
        <end position="286"/>
    </location>
</feature>
<dbReference type="NCBIfam" id="NF033542">
    <property type="entry name" value="transpos_IS110"/>
    <property type="match status" value="1"/>
</dbReference>
<proteinExistence type="predicted"/>
<dbReference type="InterPro" id="IPR002525">
    <property type="entry name" value="Transp_IS110-like_N"/>
</dbReference>
<dbReference type="Pfam" id="PF01548">
    <property type="entry name" value="DEDD_Tnp_IS110"/>
    <property type="match status" value="1"/>
</dbReference>
<dbReference type="PANTHER" id="PTHR33055:SF3">
    <property type="entry name" value="PUTATIVE TRANSPOSASE FOR IS117-RELATED"/>
    <property type="match status" value="1"/>
</dbReference>
<feature type="coiled-coil region" evidence="1">
    <location>
        <begin position="138"/>
        <end position="199"/>
    </location>
</feature>